<organism evidence="6 7">
    <name type="scientific">Dactylosporangium darangshiense</name>
    <dbReference type="NCBI Taxonomy" id="579108"/>
    <lineage>
        <taxon>Bacteria</taxon>
        <taxon>Bacillati</taxon>
        <taxon>Actinomycetota</taxon>
        <taxon>Actinomycetes</taxon>
        <taxon>Micromonosporales</taxon>
        <taxon>Micromonosporaceae</taxon>
        <taxon>Dactylosporangium</taxon>
    </lineage>
</organism>
<gene>
    <name evidence="6" type="ORF">GCM10022255_033230</name>
</gene>
<dbReference type="Pfam" id="PF01734">
    <property type="entry name" value="Patatin"/>
    <property type="match status" value="1"/>
</dbReference>
<dbReference type="EMBL" id="BAABAT010000007">
    <property type="protein sequence ID" value="GAA4249370.1"/>
    <property type="molecule type" value="Genomic_DNA"/>
</dbReference>
<dbReference type="InterPro" id="IPR016035">
    <property type="entry name" value="Acyl_Trfase/lysoPLipase"/>
</dbReference>
<evidence type="ECO:0000259" key="5">
    <source>
        <dbReference type="PROSITE" id="PS51635"/>
    </source>
</evidence>
<dbReference type="InterPro" id="IPR050301">
    <property type="entry name" value="NTE"/>
</dbReference>
<feature type="short sequence motif" description="GXSXG" evidence="4">
    <location>
        <begin position="35"/>
        <end position="39"/>
    </location>
</feature>
<keyword evidence="1 4" id="KW-0378">Hydrolase</keyword>
<dbReference type="Gene3D" id="3.40.1090.10">
    <property type="entry name" value="Cytosolic phospholipase A2 catalytic domain"/>
    <property type="match status" value="2"/>
</dbReference>
<comment type="caution">
    <text evidence="4">Lacks conserved residue(s) required for the propagation of feature annotation.</text>
</comment>
<keyword evidence="7" id="KW-1185">Reference proteome</keyword>
<feature type="active site" description="Nucleophile" evidence="4">
    <location>
        <position position="37"/>
    </location>
</feature>
<evidence type="ECO:0000256" key="2">
    <source>
        <dbReference type="ARBA" id="ARBA00022963"/>
    </source>
</evidence>
<dbReference type="SUPFAM" id="SSF52151">
    <property type="entry name" value="FabD/lysophospholipase-like"/>
    <property type="match status" value="1"/>
</dbReference>
<feature type="domain" description="PNPLA" evidence="5">
    <location>
        <begin position="1"/>
        <end position="192"/>
    </location>
</feature>
<comment type="caution">
    <text evidence="6">The sequence shown here is derived from an EMBL/GenBank/DDBJ whole genome shotgun (WGS) entry which is preliminary data.</text>
</comment>
<sequence>MLGGGGMTGIAWEFGILGGLARAGVTVGDADTIVGTSAGSVVGSVVAAGLDLAEAIAYQRTVGSLGAAPAVDITPALAAFALLADRSITRAEAMARVGRMALDAETGEEDEHVRRLGAQLPVAEWPERDLRITAVDTAGGEPAVFDRASGVPLALAVAASCAVPCVFPPVTIDGRRFMDGGVRSGTNADLAAGAEAIVVIAPMGALLRPVIEREIATVGAARSLVIEPDDGAVEAIGPNVLDPSRRAAAADAGLRQGEALAAAVREIWSQ</sequence>
<keyword evidence="3 4" id="KW-0443">Lipid metabolism</keyword>
<keyword evidence="2 4" id="KW-0442">Lipid degradation</keyword>
<name>A0ABP8D7L5_9ACTN</name>
<feature type="active site" description="Proton acceptor" evidence="4">
    <location>
        <position position="179"/>
    </location>
</feature>
<evidence type="ECO:0000313" key="7">
    <source>
        <dbReference type="Proteomes" id="UP001500620"/>
    </source>
</evidence>
<dbReference type="PROSITE" id="PS51635">
    <property type="entry name" value="PNPLA"/>
    <property type="match status" value="1"/>
</dbReference>
<dbReference type="PANTHER" id="PTHR14226">
    <property type="entry name" value="NEUROPATHY TARGET ESTERASE/SWISS CHEESE D.MELANOGASTER"/>
    <property type="match status" value="1"/>
</dbReference>
<protein>
    <submittedName>
        <fullName evidence="6">Patatin-like phospholipase family protein</fullName>
    </submittedName>
</protein>
<proteinExistence type="predicted"/>
<evidence type="ECO:0000256" key="1">
    <source>
        <dbReference type="ARBA" id="ARBA00022801"/>
    </source>
</evidence>
<evidence type="ECO:0000256" key="3">
    <source>
        <dbReference type="ARBA" id="ARBA00023098"/>
    </source>
</evidence>
<accession>A0ABP8D7L5</accession>
<evidence type="ECO:0000313" key="6">
    <source>
        <dbReference type="EMBL" id="GAA4249370.1"/>
    </source>
</evidence>
<dbReference type="PANTHER" id="PTHR14226:SF57">
    <property type="entry name" value="BLR7027 PROTEIN"/>
    <property type="match status" value="1"/>
</dbReference>
<feature type="short sequence motif" description="DGA/G" evidence="4">
    <location>
        <begin position="179"/>
        <end position="181"/>
    </location>
</feature>
<evidence type="ECO:0000256" key="4">
    <source>
        <dbReference type="PROSITE-ProRule" id="PRU01161"/>
    </source>
</evidence>
<dbReference type="Proteomes" id="UP001500620">
    <property type="component" value="Unassembled WGS sequence"/>
</dbReference>
<reference evidence="7" key="1">
    <citation type="journal article" date="2019" name="Int. J. Syst. Evol. Microbiol.">
        <title>The Global Catalogue of Microorganisms (GCM) 10K type strain sequencing project: providing services to taxonomists for standard genome sequencing and annotation.</title>
        <authorList>
            <consortium name="The Broad Institute Genomics Platform"/>
            <consortium name="The Broad Institute Genome Sequencing Center for Infectious Disease"/>
            <person name="Wu L."/>
            <person name="Ma J."/>
        </authorList>
    </citation>
    <scope>NUCLEOTIDE SEQUENCE [LARGE SCALE GENOMIC DNA]</scope>
    <source>
        <strain evidence="7">JCM 17441</strain>
    </source>
</reference>
<dbReference type="InterPro" id="IPR002641">
    <property type="entry name" value="PNPLA_dom"/>
</dbReference>